<comment type="caution">
    <text evidence="2">The sequence shown here is derived from an EMBL/GenBank/DDBJ whole genome shotgun (WGS) entry which is preliminary data.</text>
</comment>
<accession>A0A091BK03</accession>
<reference evidence="2 3" key="1">
    <citation type="submission" date="2013-09" db="EMBL/GenBank/DDBJ databases">
        <title>Genome sequencing of Arenimonas composti.</title>
        <authorList>
            <person name="Chen F."/>
            <person name="Wang G."/>
        </authorList>
    </citation>
    <scope>NUCLEOTIDE SEQUENCE [LARGE SCALE GENOMIC DNA]</scope>
    <source>
        <strain evidence="2 3">TR7-09</strain>
    </source>
</reference>
<keyword evidence="1" id="KW-0472">Membrane</keyword>
<dbReference type="EMBL" id="AWXU01000009">
    <property type="protein sequence ID" value="KFN51129.1"/>
    <property type="molecule type" value="Genomic_DNA"/>
</dbReference>
<dbReference type="AlphaFoldDB" id="A0A091BK03"/>
<evidence type="ECO:0000313" key="2">
    <source>
        <dbReference type="EMBL" id="KFN51129.1"/>
    </source>
</evidence>
<dbReference type="Pfam" id="PF07963">
    <property type="entry name" value="N_methyl"/>
    <property type="match status" value="1"/>
</dbReference>
<keyword evidence="1" id="KW-1133">Transmembrane helix</keyword>
<dbReference type="NCBIfam" id="TIGR02532">
    <property type="entry name" value="IV_pilin_GFxxxE"/>
    <property type="match status" value="1"/>
</dbReference>
<dbReference type="PROSITE" id="PS00409">
    <property type="entry name" value="PROKAR_NTER_METHYL"/>
    <property type="match status" value="1"/>
</dbReference>
<dbReference type="Proteomes" id="UP000029391">
    <property type="component" value="Unassembled WGS sequence"/>
</dbReference>
<name>A0A091BK03_9GAMM</name>
<sequence length="156" mass="16519">MSDEVNMHKSAPRPRHRNQAGVSLLEVLIAVLVLAIGMLGVAAMQATSLRNSQGSLERSQAVVLAYGIMDAMRANMLAARANSYNMTLTCTVPTAGTSLASRDLNAWMTSLQATVGASACGSVQCASNVCEVIVQWNDQRATGGIAAQQLRVRSRI</sequence>
<gene>
    <name evidence="2" type="ORF">P873_04320</name>
</gene>
<feature type="transmembrane region" description="Helical" evidence="1">
    <location>
        <begin position="21"/>
        <end position="44"/>
    </location>
</feature>
<keyword evidence="3" id="KW-1185">Reference proteome</keyword>
<dbReference type="STRING" id="1121013.GCA_000426365_01450"/>
<evidence type="ECO:0000313" key="3">
    <source>
        <dbReference type="Proteomes" id="UP000029391"/>
    </source>
</evidence>
<dbReference type="InterPro" id="IPR013362">
    <property type="entry name" value="Pilus_4_PilV"/>
</dbReference>
<evidence type="ECO:0008006" key="4">
    <source>
        <dbReference type="Google" id="ProtNLM"/>
    </source>
</evidence>
<protein>
    <recommendedName>
        <fullName evidence="4">Type IV pilus modification protein PilV</fullName>
    </recommendedName>
</protein>
<evidence type="ECO:0000256" key="1">
    <source>
        <dbReference type="SAM" id="Phobius"/>
    </source>
</evidence>
<organism evidence="2 3">
    <name type="scientific">Arenimonas composti TR7-09 = DSM 18010</name>
    <dbReference type="NCBI Taxonomy" id="1121013"/>
    <lineage>
        <taxon>Bacteria</taxon>
        <taxon>Pseudomonadati</taxon>
        <taxon>Pseudomonadota</taxon>
        <taxon>Gammaproteobacteria</taxon>
        <taxon>Lysobacterales</taxon>
        <taxon>Lysobacteraceae</taxon>
        <taxon>Arenimonas</taxon>
    </lineage>
</organism>
<proteinExistence type="predicted"/>
<dbReference type="InterPro" id="IPR012902">
    <property type="entry name" value="N_methyl_site"/>
</dbReference>
<dbReference type="eggNOG" id="COG4967">
    <property type="taxonomic scope" value="Bacteria"/>
</dbReference>
<dbReference type="NCBIfam" id="TIGR02523">
    <property type="entry name" value="type_IV_pilV"/>
    <property type="match status" value="1"/>
</dbReference>
<keyword evidence="1" id="KW-0812">Transmembrane</keyword>